<feature type="region of interest" description="Disordered" evidence="1">
    <location>
        <begin position="83"/>
        <end position="102"/>
    </location>
</feature>
<dbReference type="SUPFAM" id="SSF81301">
    <property type="entry name" value="Nucleotidyltransferase"/>
    <property type="match status" value="1"/>
</dbReference>
<name>A0A2W4JR32_9PSEU</name>
<evidence type="ECO:0000256" key="1">
    <source>
        <dbReference type="SAM" id="MobiDB-lite"/>
    </source>
</evidence>
<dbReference type="GO" id="GO:0015969">
    <property type="term" value="P:guanosine tetraphosphate metabolic process"/>
    <property type="evidence" value="ECO:0007669"/>
    <property type="project" value="InterPro"/>
</dbReference>
<feature type="domain" description="RelA/SpoT" evidence="2">
    <location>
        <begin position="168"/>
        <end position="231"/>
    </location>
</feature>
<organism evidence="3">
    <name type="scientific">Thermocrispum agreste</name>
    <dbReference type="NCBI Taxonomy" id="37925"/>
    <lineage>
        <taxon>Bacteria</taxon>
        <taxon>Bacillati</taxon>
        <taxon>Actinomycetota</taxon>
        <taxon>Actinomycetes</taxon>
        <taxon>Pseudonocardiales</taxon>
        <taxon>Pseudonocardiaceae</taxon>
        <taxon>Thermocrispum</taxon>
    </lineage>
</organism>
<evidence type="ECO:0000313" key="3">
    <source>
        <dbReference type="EMBL" id="PZN01513.1"/>
    </source>
</evidence>
<accession>A0A2W4JR32</accession>
<dbReference type="AlphaFoldDB" id="A0A2W4JR32"/>
<gene>
    <name evidence="3" type="ORF">DIU77_00430</name>
</gene>
<protein>
    <recommendedName>
        <fullName evidence="2">RelA/SpoT domain-containing protein</fullName>
    </recommendedName>
</protein>
<sequence length="282" mass="31620">MAKSFFIPVCLLNASQPSRCYLYRDRRWATTPFASRETNLTDTSVSVLRTRARAMSNLPTVLPEHLQMPRAPAPETYRVQVTNGSTHGADDRDDGWSLPSKNQLNTAGRRIRKRATGELEIDAEQAAHDEVLVERWRSAHSMPLARACAALEAALTGVCSPVSPVVRRLKRWESIVAKLVRERSRLAEMEDTAGCRAILPTRQHVVRVKEHLELAGALQIERVRDYNAKPAIWGLSSASPLVPPRRLQGRGAAEDATSAALGRHRRTVRHCLRYRPQARDRS</sequence>
<reference evidence="3" key="1">
    <citation type="submission" date="2018-05" db="EMBL/GenBank/DDBJ databases">
        <authorList>
            <person name="Lanie J.A."/>
            <person name="Ng W.-L."/>
            <person name="Kazmierczak K.M."/>
            <person name="Andrzejewski T.M."/>
            <person name="Davidsen T.M."/>
            <person name="Wayne K.J."/>
            <person name="Tettelin H."/>
            <person name="Glass J.I."/>
            <person name="Rusch D."/>
            <person name="Podicherti R."/>
            <person name="Tsui H.-C.T."/>
            <person name="Winkler M.E."/>
        </authorList>
    </citation>
    <scope>NUCLEOTIDE SEQUENCE</scope>
    <source>
        <strain evidence="3">ZC4RG45</strain>
    </source>
</reference>
<comment type="caution">
    <text evidence="3">The sequence shown here is derived from an EMBL/GenBank/DDBJ whole genome shotgun (WGS) entry which is preliminary data.</text>
</comment>
<dbReference type="InterPro" id="IPR007685">
    <property type="entry name" value="RelA_SpoT"/>
</dbReference>
<evidence type="ECO:0000259" key="2">
    <source>
        <dbReference type="Pfam" id="PF04607"/>
    </source>
</evidence>
<dbReference type="EMBL" id="QGUI01000008">
    <property type="protein sequence ID" value="PZN01513.1"/>
    <property type="molecule type" value="Genomic_DNA"/>
</dbReference>
<dbReference type="InterPro" id="IPR043519">
    <property type="entry name" value="NT_sf"/>
</dbReference>
<dbReference type="Gene3D" id="3.30.460.10">
    <property type="entry name" value="Beta Polymerase, domain 2"/>
    <property type="match status" value="1"/>
</dbReference>
<dbReference type="Pfam" id="PF04607">
    <property type="entry name" value="RelA_SpoT"/>
    <property type="match status" value="1"/>
</dbReference>
<proteinExistence type="predicted"/>